<protein>
    <submittedName>
        <fullName evidence="2">Uncharacterized protein</fullName>
    </submittedName>
</protein>
<comment type="caution">
    <text evidence="2">The sequence shown here is derived from an EMBL/GenBank/DDBJ whole genome shotgun (WGS) entry which is preliminary data.</text>
</comment>
<dbReference type="EMBL" id="BAAASJ010000068">
    <property type="protein sequence ID" value="GAA2646826.1"/>
    <property type="molecule type" value="Genomic_DNA"/>
</dbReference>
<evidence type="ECO:0000313" key="2">
    <source>
        <dbReference type="EMBL" id="GAA2646826.1"/>
    </source>
</evidence>
<gene>
    <name evidence="2" type="ORF">GCM10010307_52700</name>
</gene>
<organism evidence="2 3">
    <name type="scientific">Streptomyces vastus</name>
    <dbReference type="NCBI Taxonomy" id="285451"/>
    <lineage>
        <taxon>Bacteria</taxon>
        <taxon>Bacillati</taxon>
        <taxon>Actinomycetota</taxon>
        <taxon>Actinomycetes</taxon>
        <taxon>Kitasatosporales</taxon>
        <taxon>Streptomycetaceae</taxon>
        <taxon>Streptomyces</taxon>
    </lineage>
</organism>
<dbReference type="Proteomes" id="UP001500151">
    <property type="component" value="Unassembled WGS sequence"/>
</dbReference>
<sequence>MNQWLKSRKICASSNLVDTGWCAVRGEGAMGPESTPKPEPEGRRGGHAEELRRKRGDAAGAELDTYPTDR</sequence>
<feature type="region of interest" description="Disordered" evidence="1">
    <location>
        <begin position="25"/>
        <end position="70"/>
    </location>
</feature>
<name>A0ABN3R926_9ACTN</name>
<keyword evidence="3" id="KW-1185">Reference proteome</keyword>
<accession>A0ABN3R926</accession>
<evidence type="ECO:0000256" key="1">
    <source>
        <dbReference type="SAM" id="MobiDB-lite"/>
    </source>
</evidence>
<reference evidence="2 3" key="1">
    <citation type="journal article" date="2019" name="Int. J. Syst. Evol. Microbiol.">
        <title>The Global Catalogue of Microorganisms (GCM) 10K type strain sequencing project: providing services to taxonomists for standard genome sequencing and annotation.</title>
        <authorList>
            <consortium name="The Broad Institute Genomics Platform"/>
            <consortium name="The Broad Institute Genome Sequencing Center for Infectious Disease"/>
            <person name="Wu L."/>
            <person name="Ma J."/>
        </authorList>
    </citation>
    <scope>NUCLEOTIDE SEQUENCE [LARGE SCALE GENOMIC DNA]</scope>
    <source>
        <strain evidence="2 3">JCM 4524</strain>
    </source>
</reference>
<feature type="compositionally biased region" description="Basic and acidic residues" evidence="1">
    <location>
        <begin position="36"/>
        <end position="52"/>
    </location>
</feature>
<evidence type="ECO:0000313" key="3">
    <source>
        <dbReference type="Proteomes" id="UP001500151"/>
    </source>
</evidence>
<proteinExistence type="predicted"/>